<feature type="domain" description="Dihydroorotate dehydrogenase catalytic" evidence="12">
    <location>
        <begin position="71"/>
        <end position="368"/>
    </location>
</feature>
<comment type="pathway">
    <text evidence="3 11">Pyrimidine metabolism; UMP biosynthesis via de novo pathway; orotate from (S)-dihydroorotate (quinone route): step 1/1.</text>
</comment>
<dbReference type="InterPro" id="IPR013785">
    <property type="entry name" value="Aldolase_TIM"/>
</dbReference>
<keyword evidence="6 11" id="KW-0288">FMN</keyword>
<comment type="subunit">
    <text evidence="11">Monomer.</text>
</comment>
<keyword evidence="9 11" id="KW-0472">Membrane</keyword>
<protein>
    <recommendedName>
        <fullName evidence="11">Dihydroorotate dehydrogenase (quinone)</fullName>
        <ecNumber evidence="11">1.3.5.2</ecNumber>
    </recommendedName>
    <alternativeName>
        <fullName evidence="11">DHOdehase</fullName>
        <shortName evidence="11">DHOD</shortName>
        <shortName evidence="11">DHODase</shortName>
    </alternativeName>
    <alternativeName>
        <fullName evidence="11">Dihydroorotate oxidase</fullName>
    </alternativeName>
</protein>
<dbReference type="CDD" id="cd04738">
    <property type="entry name" value="DHOD_2_like"/>
    <property type="match status" value="1"/>
</dbReference>
<dbReference type="GO" id="GO:0005886">
    <property type="term" value="C:plasma membrane"/>
    <property type="evidence" value="ECO:0007669"/>
    <property type="project" value="UniProtKB-SubCell"/>
</dbReference>
<dbReference type="PANTHER" id="PTHR48109">
    <property type="entry name" value="DIHYDROOROTATE DEHYDROGENASE (QUINONE), MITOCHONDRIAL-RELATED"/>
    <property type="match status" value="1"/>
</dbReference>
<sequence>MTCPSAPTGITFFLSFPEDRRRPISVAASLFDHLIGPALRLLDPETAHGVTLKALGMGLGPRAEAPEDPILAIRLWGRDFANPLGLSAGFDKDAAVMAPMLRLGLGFVEVGSITPRPQPGNPKPRIFRLPEDGAVINRLGFNNGGLAQAQARLTAFREHQAAGGLPSGNRGLVGINLGKNKETEDAAADYEKGAAALGPLADYLVVNVSSPNTPGLRALQGRAELEALLGRVMDALPAPAPPLLLKIAPDLTEEDKQDIAAVCLAQGVSGIIATNTTIQRPASLKAAARDEAGGLSGRPLFAPSTAVLADLYRLTEGRLPLIGVGGITSGADAYRKIRAGASLVQLYTALIYRGPALVWRIKRELAGLLREDGFETLAAAVGADHRYGG</sequence>
<evidence type="ECO:0000256" key="4">
    <source>
        <dbReference type="ARBA" id="ARBA00005359"/>
    </source>
</evidence>
<feature type="binding site" evidence="11">
    <location>
        <position position="246"/>
    </location>
    <ligand>
        <name>FMN</name>
        <dbReference type="ChEBI" id="CHEBI:58210"/>
    </ligand>
</feature>
<evidence type="ECO:0000256" key="2">
    <source>
        <dbReference type="ARBA" id="ARBA00004370"/>
    </source>
</evidence>
<dbReference type="GO" id="GO:0044205">
    <property type="term" value="P:'de novo' UMP biosynthetic process"/>
    <property type="evidence" value="ECO:0007669"/>
    <property type="project" value="UniProtKB-UniRule"/>
</dbReference>
<dbReference type="AlphaFoldDB" id="A0A967F398"/>
<keyword evidence="11" id="KW-1003">Cell membrane</keyword>
<dbReference type="InterPro" id="IPR005719">
    <property type="entry name" value="Dihydroorotate_DH_2"/>
</dbReference>
<evidence type="ECO:0000256" key="6">
    <source>
        <dbReference type="ARBA" id="ARBA00022643"/>
    </source>
</evidence>
<dbReference type="GO" id="GO:0006207">
    <property type="term" value="P:'de novo' pyrimidine nucleobase biosynthetic process"/>
    <property type="evidence" value="ECO:0007669"/>
    <property type="project" value="UniProtKB-UniRule"/>
</dbReference>
<evidence type="ECO:0000256" key="10">
    <source>
        <dbReference type="ARBA" id="ARBA00048639"/>
    </source>
</evidence>
<feature type="binding site" evidence="11">
    <location>
        <position position="176"/>
    </location>
    <ligand>
        <name>FMN</name>
        <dbReference type="ChEBI" id="CHEBI:58210"/>
    </ligand>
</feature>
<dbReference type="InterPro" id="IPR050074">
    <property type="entry name" value="DHO_dehydrogenase"/>
</dbReference>
<dbReference type="InterPro" id="IPR001295">
    <property type="entry name" value="Dihydroorotate_DH_CS"/>
</dbReference>
<dbReference type="Pfam" id="PF01180">
    <property type="entry name" value="DHO_dh"/>
    <property type="match status" value="1"/>
</dbReference>
<proteinExistence type="inferred from homology"/>
<comment type="subcellular location">
    <subcellularLocation>
        <location evidence="11">Cell membrane</location>
        <topology evidence="11">Peripheral membrane protein</topology>
    </subcellularLocation>
    <subcellularLocation>
        <location evidence="2">Membrane</location>
    </subcellularLocation>
</comment>
<gene>
    <name evidence="11" type="primary">pyrD</name>
    <name evidence="13" type="ORF">HBA54_27970</name>
</gene>
<keyword evidence="5 11" id="KW-0285">Flavoprotein</keyword>
<feature type="binding site" evidence="11">
    <location>
        <position position="207"/>
    </location>
    <ligand>
        <name>FMN</name>
        <dbReference type="ChEBI" id="CHEBI:58210"/>
    </ligand>
</feature>
<feature type="binding site" evidence="11">
    <location>
        <begin position="347"/>
        <end position="348"/>
    </location>
    <ligand>
        <name>FMN</name>
        <dbReference type="ChEBI" id="CHEBI:58210"/>
    </ligand>
</feature>
<dbReference type="NCBIfam" id="NF003652">
    <property type="entry name" value="PRK05286.2-5"/>
    <property type="match status" value="1"/>
</dbReference>
<evidence type="ECO:0000256" key="3">
    <source>
        <dbReference type="ARBA" id="ARBA00005161"/>
    </source>
</evidence>
<reference evidence="13" key="1">
    <citation type="submission" date="2020-03" db="EMBL/GenBank/DDBJ databases">
        <title>Genome of Pelagibius litoralis DSM 21314T.</title>
        <authorList>
            <person name="Wang G."/>
        </authorList>
    </citation>
    <scope>NUCLEOTIDE SEQUENCE</scope>
    <source>
        <strain evidence="13">DSM 21314</strain>
    </source>
</reference>
<dbReference type="GO" id="GO:0106430">
    <property type="term" value="F:dihydroorotate dehydrogenase (quinone) activity"/>
    <property type="evidence" value="ECO:0007669"/>
    <property type="project" value="UniProtKB-EC"/>
</dbReference>
<dbReference type="PANTHER" id="PTHR48109:SF4">
    <property type="entry name" value="DIHYDROOROTATE DEHYDROGENASE (QUINONE), MITOCHONDRIAL"/>
    <property type="match status" value="1"/>
</dbReference>
<dbReference type="EMBL" id="JAAQPH010000044">
    <property type="protein sequence ID" value="NIA72431.1"/>
    <property type="molecule type" value="Genomic_DNA"/>
</dbReference>
<evidence type="ECO:0000256" key="7">
    <source>
        <dbReference type="ARBA" id="ARBA00022975"/>
    </source>
</evidence>
<dbReference type="EC" id="1.3.5.2" evidence="11"/>
<feature type="binding site" evidence="11">
    <location>
        <begin position="137"/>
        <end position="141"/>
    </location>
    <ligand>
        <name>substrate</name>
    </ligand>
</feature>
<feature type="binding site" evidence="11">
    <location>
        <position position="297"/>
    </location>
    <ligand>
        <name>FMN</name>
        <dbReference type="ChEBI" id="CHEBI:58210"/>
    </ligand>
</feature>
<dbReference type="Gene3D" id="3.20.20.70">
    <property type="entry name" value="Aldolase class I"/>
    <property type="match status" value="1"/>
</dbReference>
<dbReference type="GO" id="GO:0005737">
    <property type="term" value="C:cytoplasm"/>
    <property type="evidence" value="ECO:0007669"/>
    <property type="project" value="InterPro"/>
</dbReference>
<feature type="active site" description="Nucleophile" evidence="11">
    <location>
        <position position="210"/>
    </location>
</feature>
<dbReference type="SUPFAM" id="SSF51395">
    <property type="entry name" value="FMN-linked oxidoreductases"/>
    <property type="match status" value="1"/>
</dbReference>
<evidence type="ECO:0000256" key="1">
    <source>
        <dbReference type="ARBA" id="ARBA00003125"/>
    </source>
</evidence>
<dbReference type="InterPro" id="IPR005720">
    <property type="entry name" value="Dihydroorotate_DH_cat"/>
</dbReference>
<evidence type="ECO:0000313" key="14">
    <source>
        <dbReference type="Proteomes" id="UP000761264"/>
    </source>
</evidence>
<keyword evidence="8 11" id="KW-0560">Oxidoreductase</keyword>
<feature type="binding site" evidence="11">
    <location>
        <position position="212"/>
    </location>
    <ligand>
        <name>substrate</name>
    </ligand>
</feature>
<keyword evidence="7 11" id="KW-0665">Pyrimidine biosynthesis</keyword>
<comment type="similarity">
    <text evidence="4 11">Belongs to the dihydroorotate dehydrogenase family. Type 2 subfamily.</text>
</comment>
<evidence type="ECO:0000256" key="8">
    <source>
        <dbReference type="ARBA" id="ARBA00023002"/>
    </source>
</evidence>
<dbReference type="PROSITE" id="PS00912">
    <property type="entry name" value="DHODEHASE_2"/>
    <property type="match status" value="1"/>
</dbReference>
<dbReference type="NCBIfam" id="TIGR01036">
    <property type="entry name" value="pyrD_sub2"/>
    <property type="match status" value="1"/>
</dbReference>
<feature type="binding site" evidence="11">
    <location>
        <position position="274"/>
    </location>
    <ligand>
        <name>FMN</name>
        <dbReference type="ChEBI" id="CHEBI:58210"/>
    </ligand>
</feature>
<name>A0A967F398_9PROT</name>
<comment type="caution">
    <text evidence="13">The sequence shown here is derived from an EMBL/GenBank/DDBJ whole genome shotgun (WGS) entry which is preliminary data.</text>
</comment>
<comment type="function">
    <text evidence="1 11">Catalyzes the conversion of dihydroorotate to orotate with quinone as electron acceptor.</text>
</comment>
<comment type="cofactor">
    <cofactor evidence="11">
        <name>FMN</name>
        <dbReference type="ChEBI" id="CHEBI:58210"/>
    </cofactor>
    <text evidence="11">Binds 1 FMN per subunit.</text>
</comment>
<feature type="binding site" evidence="11">
    <location>
        <begin position="88"/>
        <end position="92"/>
    </location>
    <ligand>
        <name>FMN</name>
        <dbReference type="ChEBI" id="CHEBI:58210"/>
    </ligand>
</feature>
<accession>A0A967F398</accession>
<feature type="binding site" evidence="11">
    <location>
        <begin position="275"/>
        <end position="276"/>
    </location>
    <ligand>
        <name>substrate</name>
    </ligand>
</feature>
<comment type="catalytic activity">
    <reaction evidence="10 11">
        <text>(S)-dihydroorotate + a quinone = orotate + a quinol</text>
        <dbReference type="Rhea" id="RHEA:30187"/>
        <dbReference type="ChEBI" id="CHEBI:24646"/>
        <dbReference type="ChEBI" id="CHEBI:30839"/>
        <dbReference type="ChEBI" id="CHEBI:30864"/>
        <dbReference type="ChEBI" id="CHEBI:132124"/>
        <dbReference type="EC" id="1.3.5.2"/>
    </reaction>
</comment>
<dbReference type="PROSITE" id="PS00911">
    <property type="entry name" value="DHODEHASE_1"/>
    <property type="match status" value="1"/>
</dbReference>
<evidence type="ECO:0000313" key="13">
    <source>
        <dbReference type="EMBL" id="NIA72431.1"/>
    </source>
</evidence>
<feature type="binding site" evidence="11">
    <location>
        <position position="326"/>
    </location>
    <ligand>
        <name>FMN</name>
        <dbReference type="ChEBI" id="CHEBI:58210"/>
    </ligand>
</feature>
<evidence type="ECO:0000256" key="9">
    <source>
        <dbReference type="ARBA" id="ARBA00023136"/>
    </source>
</evidence>
<feature type="binding site" evidence="11">
    <location>
        <position position="207"/>
    </location>
    <ligand>
        <name>substrate</name>
    </ligand>
</feature>
<feature type="binding site" evidence="11">
    <location>
        <position position="92"/>
    </location>
    <ligand>
        <name>substrate</name>
    </ligand>
</feature>
<evidence type="ECO:0000259" key="12">
    <source>
        <dbReference type="Pfam" id="PF01180"/>
    </source>
</evidence>
<evidence type="ECO:0000256" key="5">
    <source>
        <dbReference type="ARBA" id="ARBA00022630"/>
    </source>
</evidence>
<dbReference type="Proteomes" id="UP000761264">
    <property type="component" value="Unassembled WGS sequence"/>
</dbReference>
<keyword evidence="14" id="KW-1185">Reference proteome</keyword>
<organism evidence="13 14">
    <name type="scientific">Pelagibius litoralis</name>
    <dbReference type="NCBI Taxonomy" id="374515"/>
    <lineage>
        <taxon>Bacteria</taxon>
        <taxon>Pseudomonadati</taxon>
        <taxon>Pseudomonadota</taxon>
        <taxon>Alphaproteobacteria</taxon>
        <taxon>Rhodospirillales</taxon>
        <taxon>Rhodovibrionaceae</taxon>
        <taxon>Pelagibius</taxon>
    </lineage>
</organism>
<evidence type="ECO:0000256" key="11">
    <source>
        <dbReference type="HAMAP-Rule" id="MF_00225"/>
    </source>
</evidence>
<dbReference type="NCBIfam" id="NF003645">
    <property type="entry name" value="PRK05286.1-2"/>
    <property type="match status" value="1"/>
</dbReference>
<feature type="binding site" evidence="11">
    <location>
        <position position="112"/>
    </location>
    <ligand>
        <name>FMN</name>
        <dbReference type="ChEBI" id="CHEBI:58210"/>
    </ligand>
</feature>
<dbReference type="HAMAP" id="MF_00225">
    <property type="entry name" value="DHO_dh_type2"/>
    <property type="match status" value="1"/>
</dbReference>